<dbReference type="Proteomes" id="UP000185221">
    <property type="component" value="Unassembled WGS sequence"/>
</dbReference>
<proteinExistence type="predicted"/>
<evidence type="ECO:0000313" key="1">
    <source>
        <dbReference type="EMBL" id="SIN78378.1"/>
    </source>
</evidence>
<keyword evidence="2" id="KW-1185">Reference proteome</keyword>
<reference evidence="2" key="1">
    <citation type="submission" date="2016-11" db="EMBL/GenBank/DDBJ databases">
        <authorList>
            <person name="Varghese N."/>
            <person name="Submissions S."/>
        </authorList>
    </citation>
    <scope>NUCLEOTIDE SEQUENCE [LARGE SCALE GENOMIC DNA]</scope>
    <source>
        <strain evidence="2">DSM 15292</strain>
    </source>
</reference>
<accession>A0A1N6E5S1</accession>
<name>A0A1N6E5S1_9BACT</name>
<organism evidence="1 2">
    <name type="scientific">Algoriphagus halophilus</name>
    <dbReference type="NCBI Taxonomy" id="226505"/>
    <lineage>
        <taxon>Bacteria</taxon>
        <taxon>Pseudomonadati</taxon>
        <taxon>Bacteroidota</taxon>
        <taxon>Cytophagia</taxon>
        <taxon>Cytophagales</taxon>
        <taxon>Cyclobacteriaceae</taxon>
        <taxon>Algoriphagus</taxon>
    </lineage>
</organism>
<sequence length="220" mass="24619">MWIWHKPLVWYELGNKVSTTLNQQVMKTLFTFAMASALSFSALTANANEDLKDLSAVNTNYKKINVTLKEGVGNAKISILNQEGKSLNQKRVHVKDESIVVPYNMQNLPAGEYQIKIVTDEEEVIYSVNTTDSPIPVEDLPLMAYGKVVDENTVSLAVVGLTEPGVEVKVYSSESGKVIHEETIDQAEGFRKDFSFKGMNSEDVYLEVKDTLGRTRTIFF</sequence>
<dbReference type="EMBL" id="FSRC01000001">
    <property type="protein sequence ID" value="SIN78378.1"/>
    <property type="molecule type" value="Genomic_DNA"/>
</dbReference>
<protein>
    <recommendedName>
        <fullName evidence="3">Por secretion system C-terminal sorting domain-containing protein</fullName>
    </recommendedName>
</protein>
<dbReference type="AlphaFoldDB" id="A0A1N6E5S1"/>
<evidence type="ECO:0000313" key="2">
    <source>
        <dbReference type="Proteomes" id="UP000185221"/>
    </source>
</evidence>
<evidence type="ECO:0008006" key="3">
    <source>
        <dbReference type="Google" id="ProtNLM"/>
    </source>
</evidence>
<gene>
    <name evidence="1" type="ORF">SAMN05444394_1749</name>
</gene>